<reference evidence="1 2" key="1">
    <citation type="journal article" date="2021" name="Comput. Struct. Biotechnol. J.">
        <title>De novo genome assembly of the potent medicinal plant Rehmannia glutinosa using nanopore technology.</title>
        <authorList>
            <person name="Ma L."/>
            <person name="Dong C."/>
            <person name="Song C."/>
            <person name="Wang X."/>
            <person name="Zheng X."/>
            <person name="Niu Y."/>
            <person name="Chen S."/>
            <person name="Feng W."/>
        </authorList>
    </citation>
    <scope>NUCLEOTIDE SEQUENCE [LARGE SCALE GENOMIC DNA]</scope>
    <source>
        <strain evidence="1">DH-2019</strain>
    </source>
</reference>
<proteinExistence type="predicted"/>
<name>A0ABR0W0D7_REHGL</name>
<dbReference type="Proteomes" id="UP001318860">
    <property type="component" value="Unassembled WGS sequence"/>
</dbReference>
<dbReference type="EMBL" id="JABTTQ020000184">
    <property type="protein sequence ID" value="KAK6141083.1"/>
    <property type="molecule type" value="Genomic_DNA"/>
</dbReference>
<accession>A0ABR0W0D7</accession>
<keyword evidence="2" id="KW-1185">Reference proteome</keyword>
<gene>
    <name evidence="1" type="ORF">DH2020_025164</name>
</gene>
<organism evidence="1 2">
    <name type="scientific">Rehmannia glutinosa</name>
    <name type="common">Chinese foxglove</name>
    <dbReference type="NCBI Taxonomy" id="99300"/>
    <lineage>
        <taxon>Eukaryota</taxon>
        <taxon>Viridiplantae</taxon>
        <taxon>Streptophyta</taxon>
        <taxon>Embryophyta</taxon>
        <taxon>Tracheophyta</taxon>
        <taxon>Spermatophyta</taxon>
        <taxon>Magnoliopsida</taxon>
        <taxon>eudicotyledons</taxon>
        <taxon>Gunneridae</taxon>
        <taxon>Pentapetalae</taxon>
        <taxon>asterids</taxon>
        <taxon>lamiids</taxon>
        <taxon>Lamiales</taxon>
        <taxon>Orobanchaceae</taxon>
        <taxon>Rehmannieae</taxon>
        <taxon>Rehmannia</taxon>
    </lineage>
</organism>
<sequence length="229" mass="25686">MFLTKLIRMRKHIGVKSRGFVGLRKVTEIQKYFHASTIQRRKSNCIERLIRNDGSYCETVEEIEAEICDSYQQLFQSSSPVEDQFILEGISCSISAAMNLELTSHVEDVEIKRALFRIQPNKAPPRRLKAVWGRAKPSWVDSLGGGSYQLAEDHMETVESPKVVISAATVENFKAGVEVGCVMRRKESCMYGLFVAGVTDPVEGLPWNSSGPILQQRCELKKGGISLRC</sequence>
<evidence type="ECO:0000313" key="1">
    <source>
        <dbReference type="EMBL" id="KAK6141083.1"/>
    </source>
</evidence>
<comment type="caution">
    <text evidence="1">The sequence shown here is derived from an EMBL/GenBank/DDBJ whole genome shotgun (WGS) entry which is preliminary data.</text>
</comment>
<evidence type="ECO:0000313" key="2">
    <source>
        <dbReference type="Proteomes" id="UP001318860"/>
    </source>
</evidence>
<protein>
    <submittedName>
        <fullName evidence="1">Uncharacterized protein</fullName>
    </submittedName>
</protein>